<reference evidence="3" key="2">
    <citation type="submission" date="2015-01" db="EMBL/GenBank/DDBJ databases">
        <title>Evolutionary Origins and Diversification of the Mycorrhizal Mutualists.</title>
        <authorList>
            <consortium name="DOE Joint Genome Institute"/>
            <consortium name="Mycorrhizal Genomics Consortium"/>
            <person name="Kohler A."/>
            <person name="Kuo A."/>
            <person name="Nagy L.G."/>
            <person name="Floudas D."/>
            <person name="Copeland A."/>
            <person name="Barry K.W."/>
            <person name="Cichocki N."/>
            <person name="Veneault-Fourrey C."/>
            <person name="LaButti K."/>
            <person name="Lindquist E.A."/>
            <person name="Lipzen A."/>
            <person name="Lundell T."/>
            <person name="Morin E."/>
            <person name="Murat C."/>
            <person name="Riley R."/>
            <person name="Ohm R."/>
            <person name="Sun H."/>
            <person name="Tunlid A."/>
            <person name="Henrissat B."/>
            <person name="Grigoriev I.V."/>
            <person name="Hibbett D.S."/>
            <person name="Martin F."/>
        </authorList>
    </citation>
    <scope>NUCLEOTIDE SEQUENCE [LARGE SCALE GENOMIC DNA]</scope>
    <source>
        <strain evidence="3">MUT 4182</strain>
    </source>
</reference>
<proteinExistence type="predicted"/>
<keyword evidence="3" id="KW-1185">Reference proteome</keyword>
<dbReference type="HOGENOM" id="CLU_1972092_0_0_1"/>
<feature type="compositionally biased region" description="Polar residues" evidence="1">
    <location>
        <begin position="1"/>
        <end position="10"/>
    </location>
</feature>
<protein>
    <submittedName>
        <fullName evidence="2">Uncharacterized protein</fullName>
    </submittedName>
</protein>
<feature type="region of interest" description="Disordered" evidence="1">
    <location>
        <begin position="1"/>
        <end position="29"/>
    </location>
</feature>
<sequence length="127" mass="14032">MVSCHLQIQSKGEHRTPTVSQLSKVKNSAKPNRECSHRTCCYEPTPNPAGNTRRHSHTSPVIERRYQLAPLLYPKFGPPLSEATATTNTGRSTKYGGLQVEVGKVGLNPAQRNGVGRYFRRVKAEGC</sequence>
<gene>
    <name evidence="2" type="ORF">M407DRAFT_132332</name>
</gene>
<evidence type="ECO:0000256" key="1">
    <source>
        <dbReference type="SAM" id="MobiDB-lite"/>
    </source>
</evidence>
<evidence type="ECO:0000313" key="3">
    <source>
        <dbReference type="Proteomes" id="UP000054248"/>
    </source>
</evidence>
<dbReference type="EMBL" id="KN823154">
    <property type="protein sequence ID" value="KIO20964.1"/>
    <property type="molecule type" value="Genomic_DNA"/>
</dbReference>
<evidence type="ECO:0000313" key="2">
    <source>
        <dbReference type="EMBL" id="KIO20964.1"/>
    </source>
</evidence>
<dbReference type="Proteomes" id="UP000054248">
    <property type="component" value="Unassembled WGS sequence"/>
</dbReference>
<organism evidence="2 3">
    <name type="scientific">Tulasnella calospora MUT 4182</name>
    <dbReference type="NCBI Taxonomy" id="1051891"/>
    <lineage>
        <taxon>Eukaryota</taxon>
        <taxon>Fungi</taxon>
        <taxon>Dikarya</taxon>
        <taxon>Basidiomycota</taxon>
        <taxon>Agaricomycotina</taxon>
        <taxon>Agaricomycetes</taxon>
        <taxon>Cantharellales</taxon>
        <taxon>Tulasnellaceae</taxon>
        <taxon>Tulasnella</taxon>
    </lineage>
</organism>
<reference evidence="2 3" key="1">
    <citation type="submission" date="2014-04" db="EMBL/GenBank/DDBJ databases">
        <authorList>
            <consortium name="DOE Joint Genome Institute"/>
            <person name="Kuo A."/>
            <person name="Girlanda M."/>
            <person name="Perotto S."/>
            <person name="Kohler A."/>
            <person name="Nagy L.G."/>
            <person name="Floudas D."/>
            <person name="Copeland A."/>
            <person name="Barry K.W."/>
            <person name="Cichocki N."/>
            <person name="Veneault-Fourrey C."/>
            <person name="LaButti K."/>
            <person name="Lindquist E.A."/>
            <person name="Lipzen A."/>
            <person name="Lundell T."/>
            <person name="Morin E."/>
            <person name="Murat C."/>
            <person name="Sun H."/>
            <person name="Tunlid A."/>
            <person name="Henrissat B."/>
            <person name="Grigoriev I.V."/>
            <person name="Hibbett D.S."/>
            <person name="Martin F."/>
            <person name="Nordberg H.P."/>
            <person name="Cantor M.N."/>
            <person name="Hua S.X."/>
        </authorList>
    </citation>
    <scope>NUCLEOTIDE SEQUENCE [LARGE SCALE GENOMIC DNA]</scope>
    <source>
        <strain evidence="2 3">MUT 4182</strain>
    </source>
</reference>
<dbReference type="AlphaFoldDB" id="A0A0C3QA65"/>
<accession>A0A0C3QA65</accession>
<feature type="compositionally biased region" description="Polar residues" evidence="1">
    <location>
        <begin position="17"/>
        <end position="29"/>
    </location>
</feature>
<name>A0A0C3QA65_9AGAM</name>